<gene>
    <name evidence="5" type="ORF">SAMN06272739_0368</name>
</gene>
<dbReference type="Pfam" id="PF00293">
    <property type="entry name" value="NUDIX"/>
    <property type="match status" value="1"/>
</dbReference>
<evidence type="ECO:0000256" key="1">
    <source>
        <dbReference type="ARBA" id="ARBA00005582"/>
    </source>
</evidence>
<dbReference type="Proteomes" id="UP000219482">
    <property type="component" value="Unassembled WGS sequence"/>
</dbReference>
<dbReference type="CDD" id="cd04673">
    <property type="entry name" value="NUDIX_ADPRase"/>
    <property type="match status" value="1"/>
</dbReference>
<name>A0A286GDQ9_9ACTN</name>
<evidence type="ECO:0000256" key="3">
    <source>
        <dbReference type="RuleBase" id="RU003476"/>
    </source>
</evidence>
<dbReference type="EMBL" id="OCNK01000001">
    <property type="protein sequence ID" value="SOD93637.1"/>
    <property type="molecule type" value="Genomic_DNA"/>
</dbReference>
<dbReference type="PROSITE" id="PS00893">
    <property type="entry name" value="NUDIX_BOX"/>
    <property type="match status" value="1"/>
</dbReference>
<protein>
    <submittedName>
        <fullName evidence="5">NUDIX domain-containing protein</fullName>
    </submittedName>
</protein>
<evidence type="ECO:0000256" key="2">
    <source>
        <dbReference type="ARBA" id="ARBA00022801"/>
    </source>
</evidence>
<reference evidence="6" key="1">
    <citation type="submission" date="2017-09" db="EMBL/GenBank/DDBJ databases">
        <authorList>
            <person name="Varghese N."/>
            <person name="Submissions S."/>
        </authorList>
    </citation>
    <scope>NUCLEOTIDE SEQUENCE [LARGE SCALE GENOMIC DNA]</scope>
    <source>
        <strain evidence="6">DSM 44270</strain>
    </source>
</reference>
<dbReference type="InterPro" id="IPR020084">
    <property type="entry name" value="NUDIX_hydrolase_CS"/>
</dbReference>
<keyword evidence="2 3" id="KW-0378">Hydrolase</keyword>
<evidence type="ECO:0000313" key="5">
    <source>
        <dbReference type="EMBL" id="SOD93637.1"/>
    </source>
</evidence>
<dbReference type="PANTHER" id="PTHR43736">
    <property type="entry name" value="ADP-RIBOSE PYROPHOSPHATASE"/>
    <property type="match status" value="1"/>
</dbReference>
<dbReference type="PRINTS" id="PR00502">
    <property type="entry name" value="NUDIXFAMILY"/>
</dbReference>
<dbReference type="PROSITE" id="PS51462">
    <property type="entry name" value="NUDIX"/>
    <property type="match status" value="1"/>
</dbReference>
<dbReference type="GO" id="GO:0016787">
    <property type="term" value="F:hydrolase activity"/>
    <property type="evidence" value="ECO:0007669"/>
    <property type="project" value="UniProtKB-KW"/>
</dbReference>
<dbReference type="InterPro" id="IPR000086">
    <property type="entry name" value="NUDIX_hydrolase_dom"/>
</dbReference>
<dbReference type="Gene3D" id="3.90.79.10">
    <property type="entry name" value="Nucleoside Triphosphate Pyrophosphohydrolase"/>
    <property type="match status" value="1"/>
</dbReference>
<keyword evidence="6" id="KW-1185">Reference proteome</keyword>
<dbReference type="InterPro" id="IPR020476">
    <property type="entry name" value="Nudix_hydrolase"/>
</dbReference>
<proteinExistence type="inferred from homology"/>
<sequence length="148" mass="15600">MRTVPGVPADGVRDGDRSVVACVGAVVLDPAGRLLLIRRGHDPHAGLWSLPGGRVEPGETLEQAVRREVLEETGLTVHVGYVLGRVRIPAGDVVYEVADLSCTLHPPDQRAVAGDDATDVVLADAATLHRLPCTPGLVEILRGWGVPV</sequence>
<comment type="similarity">
    <text evidence="1 3">Belongs to the Nudix hydrolase family.</text>
</comment>
<organism evidence="5 6">
    <name type="scientific">Blastococcus haudaquaticus</name>
    <dbReference type="NCBI Taxonomy" id="1938745"/>
    <lineage>
        <taxon>Bacteria</taxon>
        <taxon>Bacillati</taxon>
        <taxon>Actinomycetota</taxon>
        <taxon>Actinomycetes</taxon>
        <taxon>Geodermatophilales</taxon>
        <taxon>Geodermatophilaceae</taxon>
        <taxon>Blastococcus</taxon>
    </lineage>
</organism>
<evidence type="ECO:0000313" key="6">
    <source>
        <dbReference type="Proteomes" id="UP000219482"/>
    </source>
</evidence>
<dbReference type="AlphaFoldDB" id="A0A286GDQ9"/>
<accession>A0A286GDQ9</accession>
<dbReference type="InterPro" id="IPR015797">
    <property type="entry name" value="NUDIX_hydrolase-like_dom_sf"/>
</dbReference>
<dbReference type="OrthoDB" id="9804442at2"/>
<dbReference type="SUPFAM" id="SSF55811">
    <property type="entry name" value="Nudix"/>
    <property type="match status" value="1"/>
</dbReference>
<feature type="domain" description="Nudix hydrolase" evidence="4">
    <location>
        <begin position="18"/>
        <end position="146"/>
    </location>
</feature>
<dbReference type="PANTHER" id="PTHR43736:SF1">
    <property type="entry name" value="DIHYDRONEOPTERIN TRIPHOSPHATE DIPHOSPHATASE"/>
    <property type="match status" value="1"/>
</dbReference>
<evidence type="ECO:0000259" key="4">
    <source>
        <dbReference type="PROSITE" id="PS51462"/>
    </source>
</evidence>